<sequence length="194" mass="22099">MLDKSVPHISAIMVNHDATNYPEFHLPEGYSFCFYKDGLEEDWCRLQLETGQVLSMDSIRARFETEFGNEKEKLAKRCVFVEAPNGEIIGTAMLWDGNTFGEMASRIHWVAVLDSHGGKGIAKALLSKILGLNKSSFVYLTTQTGSYQAIYLYQKFGFEKYVGKTPENWKTVNFQEEKEAAWQIIENKIAEHQA</sequence>
<dbReference type="Proteomes" id="UP000358545">
    <property type="component" value="Unassembled WGS sequence"/>
</dbReference>
<evidence type="ECO:0000313" key="23">
    <source>
        <dbReference type="EMBL" id="NYA01278.1"/>
    </source>
</evidence>
<evidence type="ECO:0000313" key="25">
    <source>
        <dbReference type="Proteomes" id="UP000272537"/>
    </source>
</evidence>
<evidence type="ECO:0000313" key="29">
    <source>
        <dbReference type="Proteomes" id="UP000379076"/>
    </source>
</evidence>
<dbReference type="Proteomes" id="UP000489121">
    <property type="component" value="Unassembled WGS sequence"/>
</dbReference>
<dbReference type="EMBL" id="AABFVG010000011">
    <property type="protein sequence ID" value="EAH2283199.1"/>
    <property type="molecule type" value="Genomic_DNA"/>
</dbReference>
<reference evidence="44 45" key="2">
    <citation type="journal article" date="2018" name="Genome Biol.">
        <title>SKESA: strategic k-mer extension for scrupulous assemblies.</title>
        <authorList>
            <person name="Souvorov A."/>
            <person name="Agarwala R."/>
            <person name="Lipman D.J."/>
        </authorList>
    </citation>
    <scope>NUCLEOTIDE SEQUENCE [LARGE SCALE GENOMIC DNA]</scope>
    <source>
        <strain evidence="18">09CEB371LM</strain>
        <strain evidence="21">2017-325981-023-01</strain>
        <strain evidence="19 44">CFIAFB20130012</strain>
        <strain evidence="20 46">DMG1500109</strain>
    </source>
</reference>
<evidence type="ECO:0000313" key="26">
    <source>
        <dbReference type="Proteomes" id="UP000358545"/>
    </source>
</evidence>
<dbReference type="EMBL" id="DAAEEB010000013">
    <property type="protein sequence ID" value="HAA8054350.1"/>
    <property type="molecule type" value="Genomic_DNA"/>
</dbReference>
<evidence type="ECO:0000313" key="46">
    <source>
        <dbReference type="Proteomes" id="UP000843775"/>
    </source>
</evidence>
<reference evidence="36 43" key="7">
    <citation type="submission" date="2019-04" db="EMBL/GenBank/DDBJ databases">
        <authorList>
            <consortium name="GenomeTrakr network: Whole genome sequencing for foodborne pathogen traceback"/>
        </authorList>
    </citation>
    <scope>NUCLEOTIDE SEQUENCE [LARGE SCALE GENOMIC DNA]</scope>
    <source>
        <strain evidence="9 43">CFSAN004300</strain>
        <strain evidence="10 36">CFSAN072474</strain>
    </source>
</reference>
<dbReference type="Proteomes" id="UP000843775">
    <property type="component" value="Unassembled WGS sequence"/>
</dbReference>
<dbReference type="EMBL" id="AALAQH010000009">
    <property type="protein sequence ID" value="ECX6925670.1"/>
    <property type="molecule type" value="Genomic_DNA"/>
</dbReference>
<evidence type="ECO:0000313" key="3">
    <source>
        <dbReference type="EMBL" id="EAC7481608.1"/>
    </source>
</evidence>
<dbReference type="KEGG" id="lmok:CQ02_01135"/>
<dbReference type="EMBL" id="AABGHY010000011">
    <property type="protein sequence ID" value="EAH3295398.1"/>
    <property type="molecule type" value="Genomic_DNA"/>
</dbReference>
<keyword evidence="6" id="KW-0808">Transferase</keyword>
<dbReference type="EMBL" id="AABEKY010000014">
    <property type="protein sequence ID" value="EAG9388809.1"/>
    <property type="molecule type" value="Genomic_DNA"/>
</dbReference>
<evidence type="ECO:0000313" key="27">
    <source>
        <dbReference type="Proteomes" id="UP000365297"/>
    </source>
</evidence>
<organism evidence="6 30">
    <name type="scientific">Listeria monocytogenes</name>
    <dbReference type="NCBI Taxonomy" id="1639"/>
    <lineage>
        <taxon>Bacteria</taxon>
        <taxon>Bacillati</taxon>
        <taxon>Bacillota</taxon>
        <taxon>Bacilli</taxon>
        <taxon>Bacillales</taxon>
        <taxon>Listeriaceae</taxon>
        <taxon>Listeria</taxon>
    </lineage>
</organism>
<dbReference type="Proteomes" id="UP000403352">
    <property type="component" value="Unassembled WGS sequence"/>
</dbReference>
<evidence type="ECO:0000313" key="36">
    <source>
        <dbReference type="Proteomes" id="UP000522199"/>
    </source>
</evidence>
<dbReference type="Proteomes" id="UP000546397">
    <property type="component" value="Unassembled WGS sequence"/>
</dbReference>
<dbReference type="Proteomes" id="UP000527632">
    <property type="component" value="Unassembled WGS sequence"/>
</dbReference>
<dbReference type="EMBL" id="QDAY01000006">
    <property type="protein sequence ID" value="KAA9447395.1"/>
    <property type="molecule type" value="Genomic_DNA"/>
</dbReference>
<evidence type="ECO:0000313" key="24">
    <source>
        <dbReference type="EMBL" id="RKA09131.1"/>
    </source>
</evidence>
<reference evidence="7 26" key="5">
    <citation type="submission" date="2018-06" db="EMBL/GenBank/DDBJ databases">
        <authorList>
            <consortium name="PulseNet: The National Subtyping Network for Foodborne Disease Surveillance"/>
            <person name="Tarr C.L."/>
            <person name="Trees E."/>
            <person name="Katz L.S."/>
            <person name="Carleton-Romer H.A."/>
            <person name="Stroika S."/>
            <person name="Kucerova Z."/>
            <person name="Roache K.F."/>
            <person name="Sabol A.L."/>
            <person name="Besser J."/>
            <person name="Gerner-Smidt P."/>
        </authorList>
    </citation>
    <scope>NUCLEOTIDE SEQUENCE [LARGE SCALE GENOMIC DNA]</scope>
    <source>
        <strain evidence="7 26">PNUSAL002180</strain>
        <strain evidence="16 35">PNUSAL005692</strain>
    </source>
</reference>
<evidence type="ECO:0000313" key="42">
    <source>
        <dbReference type="Proteomes" id="UP000546397"/>
    </source>
</evidence>
<evidence type="ECO:0000313" key="4">
    <source>
        <dbReference type="EMBL" id="EAD1184746.1"/>
    </source>
</evidence>
<evidence type="ECO:0000313" key="9">
    <source>
        <dbReference type="EMBL" id="EAG6989459.1"/>
    </source>
</evidence>
<evidence type="ECO:0000313" key="43">
    <source>
        <dbReference type="Proteomes" id="UP000548278"/>
    </source>
</evidence>
<gene>
    <name evidence="7" type="ORF">A8L61_08080</name>
    <name evidence="9" type="ORF">AB917_02455</name>
    <name evidence="5" type="ORF">ART25_13565</name>
    <name evidence="2" type="ORF">ARY78_14165</name>
    <name evidence="15" type="ORF">BCZ19_13385</name>
    <name evidence="8" type="ORF">CA369_05385</name>
    <name evidence="10" type="ORF">CW845_15045</name>
    <name evidence="12" type="ORF">D4920_14025</name>
    <name evidence="11" type="ORF">D4B11_08975</name>
    <name evidence="13" type="ORF">D5N24_13385</name>
    <name evidence="22" type="ORF">DCK61_13855</name>
    <name evidence="3" type="ORF">DQ70_13030</name>
    <name evidence="24" type="ORF">DYZ80_00773</name>
    <name evidence="6" type="ORF">E1W56_14735</name>
    <name evidence="14" type="ORF">E5F58_14535</name>
    <name evidence="16" type="ORF">F6515_08985</name>
    <name evidence="17" type="ORF">FV747_12880</name>
    <name evidence="18" type="ORF">GHH22_14495</name>
    <name evidence="20" type="ORF">GI949_02450</name>
    <name evidence="19" type="ORF">GYR60_11250</name>
    <name evidence="21" type="ORF">HQN34_001938</name>
    <name evidence="23" type="ORF">HZJ64_05495</name>
    <name evidence="4" type="ORF">QD52_06545</name>
</gene>
<evidence type="ECO:0000313" key="6">
    <source>
        <dbReference type="EMBL" id="EAE4943301.1"/>
    </source>
</evidence>
<dbReference type="Proteomes" id="UP000272537">
    <property type="component" value="Unassembled WGS sequence"/>
</dbReference>
<evidence type="ECO:0000313" key="19">
    <source>
        <dbReference type="EMBL" id="HAB8399092.1"/>
    </source>
</evidence>
<evidence type="ECO:0000313" key="17">
    <source>
        <dbReference type="EMBL" id="EDO0986890.1"/>
    </source>
</evidence>
<evidence type="ECO:0000313" key="32">
    <source>
        <dbReference type="Proteomes" id="UP000427828"/>
    </source>
</evidence>
<dbReference type="EMBL" id="AAAQQZ010000007">
    <property type="protein sequence ID" value="EAE1339942.1"/>
    <property type="molecule type" value="Genomic_DNA"/>
</dbReference>
<dbReference type="EMBL" id="DAAIHR010000010">
    <property type="protein sequence ID" value="HAB8399092.1"/>
    <property type="molecule type" value="Genomic_DNA"/>
</dbReference>
<evidence type="ECO:0000313" key="40">
    <source>
        <dbReference type="Proteomes" id="UP000533021"/>
    </source>
</evidence>
<evidence type="ECO:0000313" key="28">
    <source>
        <dbReference type="Proteomes" id="UP000368512"/>
    </source>
</evidence>
<reference evidence="18" key="8">
    <citation type="submission" date="2019-10" db="EMBL/GenBank/DDBJ databases">
        <authorList>
            <consortium name="NCBI Pathogen Detection Project"/>
        </authorList>
    </citation>
    <scope>NUCLEOTIDE SEQUENCE</scope>
    <source>
        <strain evidence="18">09CEB371LM</strain>
        <strain evidence="21">2017-325981-023-01</strain>
        <strain evidence="19">CFIAFB20130012</strain>
        <strain evidence="20">DMG1500109</strain>
    </source>
</reference>
<dbReference type="Proteomes" id="UP000548278">
    <property type="component" value="Unassembled WGS sequence"/>
</dbReference>
<dbReference type="Gene3D" id="3.40.630.30">
    <property type="match status" value="1"/>
</dbReference>
<name>A0A0B8QVW0_LISMN</name>
<evidence type="ECO:0000313" key="15">
    <source>
        <dbReference type="EMBL" id="ECX6925670.1"/>
    </source>
</evidence>
<evidence type="ECO:0000313" key="2">
    <source>
        <dbReference type="EMBL" id="EAC5551577.1"/>
    </source>
</evidence>
<dbReference type="EMBL" id="JACAVN010000002">
    <property type="protein sequence ID" value="NYA01278.1"/>
    <property type="molecule type" value="Genomic_DNA"/>
</dbReference>
<dbReference type="PROSITE" id="PS51186">
    <property type="entry name" value="GNAT"/>
    <property type="match status" value="1"/>
</dbReference>
<dbReference type="OMA" id="VIMVNHD"/>
<evidence type="ECO:0000313" key="38">
    <source>
        <dbReference type="Proteomes" id="UP000528151"/>
    </source>
</evidence>
<dbReference type="EMBL" id="AAAIXK010000008">
    <property type="protein sequence ID" value="EAC5551577.1"/>
    <property type="molecule type" value="Genomic_DNA"/>
</dbReference>
<dbReference type="EMBL" id="QXLS01000002">
    <property type="protein sequence ID" value="RKA09131.1"/>
    <property type="molecule type" value="Genomic_DNA"/>
</dbReference>
<evidence type="ECO:0000313" key="33">
    <source>
        <dbReference type="Proteomes" id="UP000460224"/>
    </source>
</evidence>
<dbReference type="EMBL" id="AAAJWF010000008">
    <property type="protein sequence ID" value="EAC7481608.1"/>
    <property type="molecule type" value="Genomic_DNA"/>
</dbReference>
<evidence type="ECO:0000313" key="14">
    <source>
        <dbReference type="EMBL" id="EAH4243206.1"/>
    </source>
</evidence>
<evidence type="ECO:0000313" key="11">
    <source>
        <dbReference type="EMBL" id="EAG9519906.1"/>
    </source>
</evidence>
<dbReference type="EMBL" id="AABDGJ010000001">
    <property type="protein sequence ID" value="EAG6989459.1"/>
    <property type="molecule type" value="Genomic_DNA"/>
</dbReference>
<dbReference type="Pfam" id="PF00583">
    <property type="entry name" value="Acetyltransf_1"/>
    <property type="match status" value="1"/>
</dbReference>
<protein>
    <submittedName>
        <fullName evidence="6 18">N-acetyltransferase</fullName>
    </submittedName>
</protein>
<evidence type="ECO:0000313" key="16">
    <source>
        <dbReference type="EMBL" id="ECY9783130.1"/>
    </source>
</evidence>
<dbReference type="EMBL" id="AAALRN010000002">
    <property type="protein sequence ID" value="EAD1184746.1"/>
    <property type="molecule type" value="Genomic_DNA"/>
</dbReference>
<evidence type="ECO:0000313" key="31">
    <source>
        <dbReference type="Proteomes" id="UP000403352"/>
    </source>
</evidence>
<dbReference type="EMBL" id="DABJAN010000003">
    <property type="protein sequence ID" value="HAJ9593732.1"/>
    <property type="molecule type" value="Genomic_DNA"/>
</dbReference>
<dbReference type="Proteomes" id="UP000460224">
    <property type="component" value="Unassembled WGS sequence"/>
</dbReference>
<dbReference type="Proteomes" id="UP000427828">
    <property type="component" value="Unassembled WGS sequence"/>
</dbReference>
<dbReference type="AlphaFoldDB" id="A0A0B8QVW0"/>
<dbReference type="Proteomes" id="UP000522199">
    <property type="component" value="Unassembled WGS sequence"/>
</dbReference>
<dbReference type="InterPro" id="IPR000182">
    <property type="entry name" value="GNAT_dom"/>
</dbReference>
<evidence type="ECO:0000313" key="7">
    <source>
        <dbReference type="EMBL" id="EAG0867243.1"/>
    </source>
</evidence>
<evidence type="ECO:0000313" key="44">
    <source>
        <dbReference type="Proteomes" id="UP000840197"/>
    </source>
</evidence>
<dbReference type="EMBL" id="AABBZO010000004">
    <property type="protein sequence ID" value="EAG4461714.1"/>
    <property type="molecule type" value="Genomic_DNA"/>
</dbReference>
<dbReference type="EMBL" id="AALGDA010000025">
    <property type="protein sequence ID" value="ECY9783130.1"/>
    <property type="molecule type" value="Genomic_DNA"/>
</dbReference>
<dbReference type="GO" id="GO:0016747">
    <property type="term" value="F:acyltransferase activity, transferring groups other than amino-acyl groups"/>
    <property type="evidence" value="ECO:0007669"/>
    <property type="project" value="InterPro"/>
</dbReference>
<dbReference type="SUPFAM" id="SSF55729">
    <property type="entry name" value="Acyl-CoA N-acyltransferases (Nat)"/>
    <property type="match status" value="1"/>
</dbReference>
<evidence type="ECO:0000313" key="37">
    <source>
        <dbReference type="Proteomes" id="UP000527632"/>
    </source>
</evidence>
<dbReference type="Proteomes" id="UP000528151">
    <property type="component" value="Unassembled WGS sequence"/>
</dbReference>
<dbReference type="Proteomes" id="UP000843503">
    <property type="component" value="Unassembled WGS sequence"/>
</dbReference>
<evidence type="ECO:0000313" key="8">
    <source>
        <dbReference type="EMBL" id="EAG4461714.1"/>
    </source>
</evidence>
<evidence type="ECO:0000313" key="5">
    <source>
        <dbReference type="EMBL" id="EAE1339942.1"/>
    </source>
</evidence>
<dbReference type="Proteomes" id="UP000544530">
    <property type="component" value="Unassembled WGS sequence"/>
</dbReference>
<evidence type="ECO:0000313" key="12">
    <source>
        <dbReference type="EMBL" id="EAH2283199.1"/>
    </source>
</evidence>
<reference evidence="6 30" key="6">
    <citation type="submission" date="2019-03" db="EMBL/GenBank/DDBJ databases">
        <authorList>
            <person name="Ashton P.M."/>
            <person name="Dallman T."/>
            <person name="Nair S."/>
            <person name="De Pinna E."/>
            <person name="Peters T."/>
            <person name="Grant K."/>
        </authorList>
    </citation>
    <scope>NUCLEOTIDE SEQUENCE [LARGE SCALE GENOMIC DNA]</scope>
    <source>
        <strain evidence="12 40">282333</strain>
        <strain evidence="13 39">282352</strain>
        <strain evidence="11 42">289003</strain>
        <strain evidence="17 34">788324</strain>
        <strain evidence="6">RL15000286</strain>
    </source>
</reference>
<evidence type="ECO:0000313" key="13">
    <source>
        <dbReference type="EMBL" id="EAH3295398.1"/>
    </source>
</evidence>
<reference evidence="24 25" key="1">
    <citation type="journal article" date="2018" name="BMC Genomics">
        <title>Genes significantly associated with lineage II food isolates of Listeria monocytogenes.</title>
        <authorList>
            <person name="Pirone-Davies C."/>
            <person name="Chen Y."/>
            <person name="Pightling A."/>
            <person name="Ryan G."/>
            <person name="Wang Y."/>
            <person name="Yao K."/>
            <person name="Hoffmann M."/>
            <person name="Allard M.W."/>
        </authorList>
    </citation>
    <scope>NUCLEOTIDE SEQUENCE [LARGE SCALE GENOMIC DNA]</scope>
    <source>
        <strain evidence="24 25">PNUSAL000550</strain>
    </source>
</reference>
<feature type="domain" description="N-acetyltransferase" evidence="1">
    <location>
        <begin position="33"/>
        <end position="181"/>
    </location>
</feature>
<proteinExistence type="predicted"/>
<dbReference type="KEGG" id="lmv:Y193_00155"/>
<dbReference type="Proteomes" id="UP000368512">
    <property type="component" value="Unassembled WGS sequence"/>
</dbReference>
<reference evidence="27 28" key="4">
    <citation type="submission" date="2018-06" db="EMBL/GenBank/DDBJ databases">
        <authorList>
            <consortium name="GenomeTrakr: Next Generation Sequencing Network for Food Pathogen Tracability"/>
        </authorList>
    </citation>
    <scope>NUCLEOTIDE SEQUENCE [LARGE SCALE GENOMIC DNA]</scope>
    <source>
        <strain evidence="3 28">CFSAN008042</strain>
        <strain evidence="8 38">CFSAN063727</strain>
        <strain evidence="5 29">FDA00006494</strain>
        <strain evidence="2 27">FDA00007096</strain>
        <strain evidence="4 31">FDA00008584</strain>
        <strain evidence="15 32">FLAG-51482A</strain>
        <strain evidence="14 37">LS1344</strain>
    </source>
</reference>
<dbReference type="Proteomes" id="UP000840197">
    <property type="component" value="Unassembled WGS sequence"/>
</dbReference>
<dbReference type="EMBL" id="DAAJZA010000001">
    <property type="protein sequence ID" value="HAC1753835.1"/>
    <property type="molecule type" value="Genomic_DNA"/>
</dbReference>
<dbReference type="Proteomes" id="UP000840039">
    <property type="component" value="Unassembled WGS sequence"/>
</dbReference>
<dbReference type="EMBL" id="AANEHK010000013">
    <property type="protein sequence ID" value="EDO0986890.1"/>
    <property type="molecule type" value="Genomic_DNA"/>
</dbReference>
<dbReference type="Proteomes" id="UP000467536">
    <property type="component" value="Unassembled WGS sequence"/>
</dbReference>
<dbReference type="RefSeq" id="WP_003725737.1">
    <property type="nucleotide sequence ID" value="NC_021825.2"/>
</dbReference>
<dbReference type="CDD" id="cd04301">
    <property type="entry name" value="NAT_SF"/>
    <property type="match status" value="1"/>
</dbReference>
<dbReference type="Proteomes" id="UP000379076">
    <property type="component" value="Unassembled WGS sequence"/>
</dbReference>
<evidence type="ECO:0000313" key="34">
    <source>
        <dbReference type="Proteomes" id="UP000467536"/>
    </source>
</evidence>
<evidence type="ECO:0000313" key="41">
    <source>
        <dbReference type="Proteomes" id="UP000544530"/>
    </source>
</evidence>
<dbReference type="Proteomes" id="UP000533021">
    <property type="component" value="Unassembled WGS sequence"/>
</dbReference>
<evidence type="ECO:0000313" key="39">
    <source>
        <dbReference type="Proteomes" id="UP000530452"/>
    </source>
</evidence>
<dbReference type="Proteomes" id="UP000393182">
    <property type="component" value="Unassembled WGS sequence"/>
</dbReference>
<evidence type="ECO:0000313" key="30">
    <source>
        <dbReference type="Proteomes" id="UP000393182"/>
    </source>
</evidence>
<evidence type="ECO:0000313" key="45">
    <source>
        <dbReference type="Proteomes" id="UP000843503"/>
    </source>
</evidence>
<reference evidence="23 41" key="9">
    <citation type="submission" date="2020-06" db="EMBL/GenBank/DDBJ databases">
        <title>Two Listeria outbreaks in Switzerland in 2018 and 2020.</title>
        <authorList>
            <person name="Stevens M.J.A."/>
            <person name="Bloemberg G."/>
            <person name="Nusch-Inderbinnen M."/>
            <person name="Stephan R."/>
        </authorList>
    </citation>
    <scope>NUCLEOTIDE SEQUENCE [LARGE SCALE GENOMIC DNA]</scope>
    <source>
        <strain evidence="23 41">N18-0707</strain>
    </source>
</reference>
<dbReference type="EMBL" id="AABEMN010000011">
    <property type="protein sequence ID" value="EAG9519906.1"/>
    <property type="molecule type" value="Genomic_DNA"/>
</dbReference>
<evidence type="ECO:0000313" key="18">
    <source>
        <dbReference type="EMBL" id="HAA8054350.1"/>
    </source>
</evidence>
<comment type="caution">
    <text evidence="6">The sequence shown here is derived from an EMBL/GenBank/DDBJ whole genome shotgun (WGS) entry which is preliminary data.</text>
</comment>
<evidence type="ECO:0000313" key="21">
    <source>
        <dbReference type="EMBL" id="HAJ9593732.1"/>
    </source>
</evidence>
<dbReference type="Proteomes" id="UP000365297">
    <property type="component" value="Unassembled WGS sequence"/>
</dbReference>
<dbReference type="EMBL" id="AAASLB010000011">
    <property type="protein sequence ID" value="EAE4943301.1"/>
    <property type="molecule type" value="Genomic_DNA"/>
</dbReference>
<accession>A0A0B8QVW0</accession>
<reference evidence="22 33" key="3">
    <citation type="submission" date="2018-04" db="EMBL/GenBank/DDBJ databases">
        <title>Genome Analysis of a Prevalent Clone of Listeria monocytogenes Sequence Type 87 in China.</title>
        <authorList>
            <person name="Wang Y."/>
        </authorList>
    </citation>
    <scope>NUCLEOTIDE SEQUENCE [LARGE SCALE GENOMIC DNA]</scope>
    <source>
        <strain evidence="22 33">ICDC_LM1523</strain>
    </source>
</reference>
<evidence type="ECO:0000259" key="1">
    <source>
        <dbReference type="PROSITE" id="PS51186"/>
    </source>
</evidence>
<dbReference type="EMBL" id="AABAGT010000010">
    <property type="protein sequence ID" value="EAG0867243.1"/>
    <property type="molecule type" value="Genomic_DNA"/>
</dbReference>
<dbReference type="EMBL" id="AABGUK010000006">
    <property type="protein sequence ID" value="EAH4243206.1"/>
    <property type="molecule type" value="Genomic_DNA"/>
</dbReference>
<evidence type="ECO:0000313" key="20">
    <source>
        <dbReference type="EMBL" id="HAC1753835.1"/>
    </source>
</evidence>
<evidence type="ECO:0000313" key="22">
    <source>
        <dbReference type="EMBL" id="KAA9447395.1"/>
    </source>
</evidence>
<evidence type="ECO:0000313" key="35">
    <source>
        <dbReference type="Proteomes" id="UP000489121"/>
    </source>
</evidence>
<evidence type="ECO:0000313" key="10">
    <source>
        <dbReference type="EMBL" id="EAG9388809.1"/>
    </source>
</evidence>
<dbReference type="InterPro" id="IPR016181">
    <property type="entry name" value="Acyl_CoA_acyltransferase"/>
</dbReference>
<dbReference type="Proteomes" id="UP000530452">
    <property type="component" value="Unassembled WGS sequence"/>
</dbReference>